<dbReference type="RefSeq" id="WP_342830981.1">
    <property type="nucleotide sequence ID" value="NZ_JBANDC010000017.1"/>
</dbReference>
<evidence type="ECO:0000313" key="2">
    <source>
        <dbReference type="EMBL" id="MEM4989817.1"/>
    </source>
</evidence>
<organism evidence="2 3">
    <name type="scientific">Collimonas rhizosphaerae</name>
    <dbReference type="NCBI Taxonomy" id="3126357"/>
    <lineage>
        <taxon>Bacteria</taxon>
        <taxon>Pseudomonadati</taxon>
        <taxon>Pseudomonadota</taxon>
        <taxon>Betaproteobacteria</taxon>
        <taxon>Burkholderiales</taxon>
        <taxon>Oxalobacteraceae</taxon>
        <taxon>Collimonas</taxon>
    </lineage>
</organism>
<gene>
    <name evidence="2" type="ORF">V8G57_20685</name>
</gene>
<evidence type="ECO:0000259" key="1">
    <source>
        <dbReference type="Pfam" id="PF14065"/>
    </source>
</evidence>
<comment type="caution">
    <text evidence="2">The sequence shown here is derived from an EMBL/GenBank/DDBJ whole genome shotgun (WGS) entry which is preliminary data.</text>
</comment>
<proteinExistence type="predicted"/>
<dbReference type="InterPro" id="IPR025351">
    <property type="entry name" value="Pvc16_N"/>
</dbReference>
<keyword evidence="3" id="KW-1185">Reference proteome</keyword>
<accession>A0ABU9Q0N1</accession>
<reference evidence="2 3" key="1">
    <citation type="submission" date="2024-02" db="EMBL/GenBank/DDBJ databases">
        <title>Draft genome sequence of Collimonas sp. strain H4R21, an effective mineral-weathering bacterial strain isolated from the beech rhizosphere.</title>
        <authorList>
            <person name="Morin E."/>
            <person name="Uroz S."/>
            <person name="Leveau J.H.J."/>
            <person name="Kumar R."/>
            <person name="Rey M.W."/>
            <person name="Pham J."/>
        </authorList>
    </citation>
    <scope>NUCLEOTIDE SEQUENCE [LARGE SCALE GENOMIC DNA]</scope>
    <source>
        <strain evidence="2 3">H4R21</strain>
    </source>
</reference>
<feature type="domain" description="Pvc16 N-terminal" evidence="1">
    <location>
        <begin position="15"/>
        <end position="189"/>
    </location>
</feature>
<name>A0ABU9Q0N1_9BURK</name>
<evidence type="ECO:0000313" key="3">
    <source>
        <dbReference type="Proteomes" id="UP001495910"/>
    </source>
</evidence>
<dbReference type="EMBL" id="JBANDC010000017">
    <property type="protein sequence ID" value="MEM4989817.1"/>
    <property type="molecule type" value="Genomic_DNA"/>
</dbReference>
<dbReference type="Pfam" id="PF14065">
    <property type="entry name" value="Pvc16_N"/>
    <property type="match status" value="1"/>
</dbReference>
<sequence length="203" mass="22621">MSQPTSDGGQVLRSVSESLRRLIRHHIPELQAESAVVFDSPGEIDSQDETRLSLYLYQTEVNPYLRNLAPSLTRQPGAERRPTSLTLTPSPLVVDLLYLMVPYARSAELELVLVDQLVRLFHDVAQLSGEWLDPVLKRSGNDNIAIVPDAGSIDTLRNIWAGFPNKTYKLTKLYTLSPVRIPSGLDLQADMVTQADPAYLELP</sequence>
<dbReference type="Proteomes" id="UP001495910">
    <property type="component" value="Unassembled WGS sequence"/>
</dbReference>
<protein>
    <submittedName>
        <fullName evidence="2">DUF4255 domain-containing protein</fullName>
    </submittedName>
</protein>